<sequence>MYKVVVFAAITAAVSASSAIGNSNTNSFDSIYSKQALLNEIKSELNQQQEAMLIDISGSITQKYLIKNQLLFSSLSINNGQHPLNDEK</sequence>
<organism evidence="2 3">
    <name type="scientific">Parashewanella spongiae</name>
    <dbReference type="NCBI Taxonomy" id="342950"/>
    <lineage>
        <taxon>Bacteria</taxon>
        <taxon>Pseudomonadati</taxon>
        <taxon>Pseudomonadota</taxon>
        <taxon>Gammaproteobacteria</taxon>
        <taxon>Alteromonadales</taxon>
        <taxon>Shewanellaceae</taxon>
        <taxon>Parashewanella</taxon>
    </lineage>
</organism>
<reference evidence="2 3" key="1">
    <citation type="submission" date="2018-09" db="EMBL/GenBank/DDBJ databases">
        <title>Phylogeny of the Shewanellaceae, and recommendation for two new genera, Pseudoshewanella and Parashewanella.</title>
        <authorList>
            <person name="Wang G."/>
        </authorList>
    </citation>
    <scope>NUCLEOTIDE SEQUENCE [LARGE SCALE GENOMIC DNA]</scope>
    <source>
        <strain evidence="2 3">KCTC 22492</strain>
    </source>
</reference>
<comment type="caution">
    <text evidence="2">The sequence shown here is derived from an EMBL/GenBank/DDBJ whole genome shotgun (WGS) entry which is preliminary data.</text>
</comment>
<dbReference type="RefSeq" id="WP_121851927.1">
    <property type="nucleotide sequence ID" value="NZ_CP037952.1"/>
</dbReference>
<feature type="chain" id="PRO_5017231910" evidence="1">
    <location>
        <begin position="19"/>
        <end position="88"/>
    </location>
</feature>
<evidence type="ECO:0000313" key="3">
    <source>
        <dbReference type="Proteomes" id="UP000273022"/>
    </source>
</evidence>
<dbReference type="EMBL" id="QYYH01000006">
    <property type="protein sequence ID" value="RJY19210.1"/>
    <property type="molecule type" value="Genomic_DNA"/>
</dbReference>
<dbReference type="Proteomes" id="UP000273022">
    <property type="component" value="Unassembled WGS sequence"/>
</dbReference>
<evidence type="ECO:0000256" key="1">
    <source>
        <dbReference type="SAM" id="SignalP"/>
    </source>
</evidence>
<keyword evidence="1" id="KW-0732">Signal</keyword>
<evidence type="ECO:0000313" key="2">
    <source>
        <dbReference type="EMBL" id="RJY19210.1"/>
    </source>
</evidence>
<gene>
    <name evidence="2" type="ORF">D5R81_01685</name>
</gene>
<dbReference type="AlphaFoldDB" id="A0A3A6U1A0"/>
<feature type="signal peptide" evidence="1">
    <location>
        <begin position="1"/>
        <end position="18"/>
    </location>
</feature>
<name>A0A3A6U1A0_9GAMM</name>
<keyword evidence="3" id="KW-1185">Reference proteome</keyword>
<accession>A0A3A6U1A0</accession>
<protein>
    <submittedName>
        <fullName evidence="2">Uncharacterized protein</fullName>
    </submittedName>
</protein>
<proteinExistence type="predicted"/>